<gene>
    <name evidence="1" type="ORF">DMH04_34325</name>
</gene>
<dbReference type="InterPro" id="IPR036291">
    <property type="entry name" value="NAD(P)-bd_dom_sf"/>
</dbReference>
<organism evidence="1 2">
    <name type="scientific">Kibdelosporangium aridum</name>
    <dbReference type="NCBI Taxonomy" id="2030"/>
    <lineage>
        <taxon>Bacteria</taxon>
        <taxon>Bacillati</taxon>
        <taxon>Actinomycetota</taxon>
        <taxon>Actinomycetes</taxon>
        <taxon>Pseudonocardiales</taxon>
        <taxon>Pseudonocardiaceae</taxon>
        <taxon>Kibdelosporangium</taxon>
    </lineage>
</organism>
<comment type="caution">
    <text evidence="1">The sequence shown here is derived from an EMBL/GenBank/DDBJ whole genome shotgun (WGS) entry which is preliminary data.</text>
</comment>
<dbReference type="Proteomes" id="UP000287547">
    <property type="component" value="Unassembled WGS sequence"/>
</dbReference>
<accession>A0A428Z0Q5</accession>
<dbReference type="Gene3D" id="3.40.50.720">
    <property type="entry name" value="NAD(P)-binding Rossmann-like Domain"/>
    <property type="match status" value="1"/>
</dbReference>
<reference evidence="1 2" key="1">
    <citation type="submission" date="2018-05" db="EMBL/GenBank/DDBJ databases">
        <title>Evolution of GPA BGCs.</title>
        <authorList>
            <person name="Waglechner N."/>
            <person name="Wright G.D."/>
        </authorList>
    </citation>
    <scope>NUCLEOTIDE SEQUENCE [LARGE SCALE GENOMIC DNA]</scope>
    <source>
        <strain evidence="1 2">A82846</strain>
    </source>
</reference>
<dbReference type="Pfam" id="PF02423">
    <property type="entry name" value="OCD_Mu_crystall"/>
    <property type="match status" value="1"/>
</dbReference>
<proteinExistence type="predicted"/>
<protein>
    <submittedName>
        <fullName evidence="1">Ornithine cyclodeaminase family protein</fullName>
    </submittedName>
</protein>
<name>A0A428Z0Q5_KIBAR</name>
<sequence>MTGSPPLMIGAGDMAGDDRLLLVVDALADAFRDLRTRQAPFQPRTLLQLGPSELLVSPAAWEQRGVASVKVTTLAPDNPRRGLPLIHGIVVLTDVDTGQVMALLDGAELTAVRTGAVAGLATKLCTPPDASDLAILGAGTQARALLRAMSAVRPIRSVRLCSRTATRTEAFADWIRACTHSSVQVAVCDTPRAAIRDAEIICTATSTSDQKPLIDADWVAPGAHLNVIGGTHEDAIEVDPQLLKTAFVTVEQRTAAQEDAGEVRVALADGLIGVQDLHELGALLTGETTVDGERATLFRSVGLAIEDTAAAAAIYEATRSLPTHRRTSHGPTTGR</sequence>
<dbReference type="InterPro" id="IPR003462">
    <property type="entry name" value="ODC_Mu_crystall"/>
</dbReference>
<dbReference type="OrthoDB" id="3812704at2"/>
<dbReference type="RefSeq" id="WP_051796086.1">
    <property type="nucleotide sequence ID" value="NZ_QHKI01000039.1"/>
</dbReference>
<evidence type="ECO:0000313" key="2">
    <source>
        <dbReference type="Proteomes" id="UP000287547"/>
    </source>
</evidence>
<dbReference type="GO" id="GO:0005737">
    <property type="term" value="C:cytoplasm"/>
    <property type="evidence" value="ECO:0007669"/>
    <property type="project" value="TreeGrafter"/>
</dbReference>
<evidence type="ECO:0000313" key="1">
    <source>
        <dbReference type="EMBL" id="RSM77799.1"/>
    </source>
</evidence>
<dbReference type="AlphaFoldDB" id="A0A428Z0Q5"/>
<dbReference type="PANTHER" id="PTHR13812:SF19">
    <property type="entry name" value="KETIMINE REDUCTASE MU-CRYSTALLIN"/>
    <property type="match status" value="1"/>
</dbReference>
<dbReference type="PANTHER" id="PTHR13812">
    <property type="entry name" value="KETIMINE REDUCTASE MU-CRYSTALLIN"/>
    <property type="match status" value="1"/>
</dbReference>
<dbReference type="EMBL" id="QHKI01000039">
    <property type="protein sequence ID" value="RSM77799.1"/>
    <property type="molecule type" value="Genomic_DNA"/>
</dbReference>
<dbReference type="PIRSF" id="PIRSF001439">
    <property type="entry name" value="CryM"/>
    <property type="match status" value="1"/>
</dbReference>
<dbReference type="InterPro" id="IPR023401">
    <property type="entry name" value="ODC_N"/>
</dbReference>
<dbReference type="SUPFAM" id="SSF51735">
    <property type="entry name" value="NAD(P)-binding Rossmann-fold domains"/>
    <property type="match status" value="1"/>
</dbReference>
<dbReference type="Gene3D" id="3.30.1780.10">
    <property type="entry name" value="ornithine cyclodeaminase, domain 1"/>
    <property type="match status" value="1"/>
</dbReference>